<keyword evidence="3 5" id="KW-0687">Ribonucleoprotein</keyword>
<dbReference type="EMBL" id="DVOF01000209">
    <property type="protein sequence ID" value="HIV03302.1"/>
    <property type="molecule type" value="Genomic_DNA"/>
</dbReference>
<dbReference type="GO" id="GO:0003735">
    <property type="term" value="F:structural constituent of ribosome"/>
    <property type="evidence" value="ECO:0007669"/>
    <property type="project" value="InterPro"/>
</dbReference>
<evidence type="ECO:0000256" key="2">
    <source>
        <dbReference type="ARBA" id="ARBA00022980"/>
    </source>
</evidence>
<dbReference type="InterPro" id="IPR001790">
    <property type="entry name" value="Ribosomal_uL10"/>
</dbReference>
<sequence length="179" mass="19026">MPSEKVLNEKKQIVAELTETLKNAQAGVLFDYRGLTVEEDTKLRNDLRAAGVDYHVVKNTLTRFASKEAGLEELDPVLHGPTALAVSSTDAVAPAKVLAKFAKDNDVVSIKAGFVDGKVIDVKAVEELSKLPSKDELIAKLMGSLNAPVSGVVNILQGNIRAMAIALNAYAEKKAAAGE</sequence>
<dbReference type="Pfam" id="PF00466">
    <property type="entry name" value="Ribosomal_L10"/>
    <property type="match status" value="1"/>
</dbReference>
<dbReference type="GO" id="GO:0006412">
    <property type="term" value="P:translation"/>
    <property type="evidence" value="ECO:0007669"/>
    <property type="project" value="UniProtKB-UniRule"/>
</dbReference>
<dbReference type="PROSITE" id="PS01109">
    <property type="entry name" value="RIBOSOMAL_L10"/>
    <property type="match status" value="1"/>
</dbReference>
<evidence type="ECO:0000256" key="4">
    <source>
        <dbReference type="ARBA" id="ARBA00035202"/>
    </source>
</evidence>
<reference evidence="6" key="1">
    <citation type="submission" date="2020-10" db="EMBL/GenBank/DDBJ databases">
        <authorList>
            <person name="Gilroy R."/>
        </authorList>
    </citation>
    <scope>NUCLEOTIDE SEQUENCE</scope>
    <source>
        <strain evidence="6">4920</strain>
    </source>
</reference>
<dbReference type="PANTHER" id="PTHR11560">
    <property type="entry name" value="39S RIBOSOMAL PROTEIN L10, MITOCHONDRIAL"/>
    <property type="match status" value="1"/>
</dbReference>
<dbReference type="InterPro" id="IPR022973">
    <property type="entry name" value="Ribosomal_uL10_bac"/>
</dbReference>
<dbReference type="SUPFAM" id="SSF160369">
    <property type="entry name" value="Ribosomal protein L10-like"/>
    <property type="match status" value="1"/>
</dbReference>
<dbReference type="GO" id="GO:0070180">
    <property type="term" value="F:large ribosomal subunit rRNA binding"/>
    <property type="evidence" value="ECO:0007669"/>
    <property type="project" value="UniProtKB-UniRule"/>
</dbReference>
<dbReference type="InterPro" id="IPR002363">
    <property type="entry name" value="Ribosomal_uL10_CS_bac"/>
</dbReference>
<evidence type="ECO:0000256" key="1">
    <source>
        <dbReference type="ARBA" id="ARBA00008889"/>
    </source>
</evidence>
<dbReference type="InterPro" id="IPR047865">
    <property type="entry name" value="Ribosomal_uL10_bac_type"/>
</dbReference>
<comment type="subunit">
    <text evidence="5">Part of the ribosomal stalk of the 50S ribosomal subunit. The N-terminus interacts with L11 and the large rRNA to form the base of the stalk. The C-terminus forms an elongated spine to which L12 dimers bind in a sequential fashion forming a multimeric L10(L12)X complex.</text>
</comment>
<evidence type="ECO:0000313" key="7">
    <source>
        <dbReference type="Proteomes" id="UP000886743"/>
    </source>
</evidence>
<organism evidence="6 7">
    <name type="scientific">Candidatus Aphodoplasma excrementigallinarum</name>
    <dbReference type="NCBI Taxonomy" id="2840673"/>
    <lineage>
        <taxon>Bacteria</taxon>
        <taxon>Bacillati</taxon>
        <taxon>Bacillota</taxon>
        <taxon>Clostridia</taxon>
        <taxon>Eubacteriales</taxon>
        <taxon>Candidatus Aphodoplasma</taxon>
    </lineage>
</organism>
<keyword evidence="5" id="KW-0694">RNA-binding</keyword>
<dbReference type="Gene3D" id="6.10.250.290">
    <property type="match status" value="1"/>
</dbReference>
<dbReference type="CDD" id="cd05797">
    <property type="entry name" value="Ribosomal_L10"/>
    <property type="match status" value="1"/>
</dbReference>
<dbReference type="InterPro" id="IPR043141">
    <property type="entry name" value="Ribosomal_uL10-like_sf"/>
</dbReference>
<reference evidence="6" key="2">
    <citation type="journal article" date="2021" name="PeerJ">
        <title>Extensive microbial diversity within the chicken gut microbiome revealed by metagenomics and culture.</title>
        <authorList>
            <person name="Gilroy R."/>
            <person name="Ravi A."/>
            <person name="Getino M."/>
            <person name="Pursley I."/>
            <person name="Horton D.L."/>
            <person name="Alikhan N.F."/>
            <person name="Baker D."/>
            <person name="Gharbi K."/>
            <person name="Hall N."/>
            <person name="Watson M."/>
            <person name="Adriaenssens E.M."/>
            <person name="Foster-Nyarko E."/>
            <person name="Jarju S."/>
            <person name="Secka A."/>
            <person name="Antonio M."/>
            <person name="Oren A."/>
            <person name="Chaudhuri R.R."/>
            <person name="La Ragione R."/>
            <person name="Hildebrand F."/>
            <person name="Pallen M.J."/>
        </authorList>
    </citation>
    <scope>NUCLEOTIDE SEQUENCE</scope>
    <source>
        <strain evidence="6">4920</strain>
    </source>
</reference>
<dbReference type="Gene3D" id="3.30.70.1730">
    <property type="match status" value="1"/>
</dbReference>
<name>A0A9D1NHK5_9FIRM</name>
<proteinExistence type="inferred from homology"/>
<keyword evidence="5" id="KW-0699">rRNA-binding</keyword>
<comment type="caution">
    <text evidence="6">The sequence shown here is derived from an EMBL/GenBank/DDBJ whole genome shotgun (WGS) entry which is preliminary data.</text>
</comment>
<gene>
    <name evidence="5" type="primary">rplJ</name>
    <name evidence="6" type="ORF">IAC74_06970</name>
</gene>
<dbReference type="HAMAP" id="MF_00362">
    <property type="entry name" value="Ribosomal_uL10"/>
    <property type="match status" value="1"/>
</dbReference>
<evidence type="ECO:0000313" key="6">
    <source>
        <dbReference type="EMBL" id="HIV03302.1"/>
    </source>
</evidence>
<dbReference type="Proteomes" id="UP000886743">
    <property type="component" value="Unassembled WGS sequence"/>
</dbReference>
<dbReference type="NCBIfam" id="NF000955">
    <property type="entry name" value="PRK00099.1-1"/>
    <property type="match status" value="1"/>
</dbReference>
<accession>A0A9D1NHK5</accession>
<comment type="similarity">
    <text evidence="1 5">Belongs to the universal ribosomal protein uL10 family.</text>
</comment>
<keyword evidence="2 5" id="KW-0689">Ribosomal protein</keyword>
<dbReference type="GO" id="GO:0015934">
    <property type="term" value="C:large ribosomal subunit"/>
    <property type="evidence" value="ECO:0007669"/>
    <property type="project" value="InterPro"/>
</dbReference>
<comment type="function">
    <text evidence="5">Forms part of the ribosomal stalk, playing a central role in the interaction of the ribosome with GTP-bound translation factors.</text>
</comment>
<dbReference type="AlphaFoldDB" id="A0A9D1NHK5"/>
<evidence type="ECO:0000256" key="5">
    <source>
        <dbReference type="HAMAP-Rule" id="MF_00362"/>
    </source>
</evidence>
<evidence type="ECO:0000256" key="3">
    <source>
        <dbReference type="ARBA" id="ARBA00023274"/>
    </source>
</evidence>
<protein>
    <recommendedName>
        <fullName evidence="4 5">Large ribosomal subunit protein uL10</fullName>
    </recommendedName>
</protein>